<name>A0ABN2SB03_9ACTN</name>
<evidence type="ECO:0000313" key="2">
    <source>
        <dbReference type="Proteomes" id="UP001499854"/>
    </source>
</evidence>
<gene>
    <name evidence="1" type="ORF">GCM10009838_51750</name>
</gene>
<dbReference type="RefSeq" id="WP_344659708.1">
    <property type="nucleotide sequence ID" value="NZ_BAAAQM010000031.1"/>
</dbReference>
<evidence type="ECO:0000313" key="1">
    <source>
        <dbReference type="EMBL" id="GAA1983610.1"/>
    </source>
</evidence>
<reference evidence="1 2" key="1">
    <citation type="journal article" date="2019" name="Int. J. Syst. Evol. Microbiol.">
        <title>The Global Catalogue of Microorganisms (GCM) 10K type strain sequencing project: providing services to taxonomists for standard genome sequencing and annotation.</title>
        <authorList>
            <consortium name="The Broad Institute Genomics Platform"/>
            <consortium name="The Broad Institute Genome Sequencing Center for Infectious Disease"/>
            <person name="Wu L."/>
            <person name="Ma J."/>
        </authorList>
    </citation>
    <scope>NUCLEOTIDE SEQUENCE [LARGE SCALE GENOMIC DNA]</scope>
    <source>
        <strain evidence="1 2">JCM 16013</strain>
    </source>
</reference>
<dbReference type="EMBL" id="BAAAQM010000031">
    <property type="protein sequence ID" value="GAA1983610.1"/>
    <property type="molecule type" value="Genomic_DNA"/>
</dbReference>
<dbReference type="Gene3D" id="1.20.120.520">
    <property type="entry name" value="nmb1532 protein domain like"/>
    <property type="match status" value="1"/>
</dbReference>
<accession>A0ABN2SB03</accession>
<dbReference type="PANTHER" id="PTHR35585:SF1">
    <property type="entry name" value="HHE DOMAIN PROTEIN (AFU_ORTHOLOGUE AFUA_4G00730)"/>
    <property type="match status" value="1"/>
</dbReference>
<keyword evidence="2" id="KW-1185">Reference proteome</keyword>
<comment type="caution">
    <text evidence="1">The sequence shown here is derived from an EMBL/GenBank/DDBJ whole genome shotgun (WGS) entry which is preliminary data.</text>
</comment>
<evidence type="ECO:0008006" key="3">
    <source>
        <dbReference type="Google" id="ProtNLM"/>
    </source>
</evidence>
<dbReference type="Proteomes" id="UP001499854">
    <property type="component" value="Unassembled WGS sequence"/>
</dbReference>
<proteinExistence type="predicted"/>
<organism evidence="1 2">
    <name type="scientific">Catenulispora subtropica</name>
    <dbReference type="NCBI Taxonomy" id="450798"/>
    <lineage>
        <taxon>Bacteria</taxon>
        <taxon>Bacillati</taxon>
        <taxon>Actinomycetota</taxon>
        <taxon>Actinomycetes</taxon>
        <taxon>Catenulisporales</taxon>
        <taxon>Catenulisporaceae</taxon>
        <taxon>Catenulispora</taxon>
    </lineage>
</organism>
<sequence>MDEVFDRTLIKLMALTRSHVADEEARLFPRLAASCPAAELSELGEKIQARKSVRPVRPYLSAPAAPEGTLVVGPVRGLTDRLREALAHCGAEAGG</sequence>
<dbReference type="PANTHER" id="PTHR35585">
    <property type="entry name" value="HHE DOMAIN PROTEIN (AFU_ORTHOLOGUE AFUA_4G00730)"/>
    <property type="match status" value="1"/>
</dbReference>
<protein>
    <recommendedName>
        <fullName evidence="3">Hemerythrin-like domain-containing protein</fullName>
    </recommendedName>
</protein>